<reference evidence="1" key="1">
    <citation type="submission" date="2021-01" db="EMBL/GenBank/DDBJ databases">
        <authorList>
            <person name="Corre E."/>
            <person name="Pelletier E."/>
            <person name="Niang G."/>
            <person name="Scheremetjew M."/>
            <person name="Finn R."/>
            <person name="Kale V."/>
            <person name="Holt S."/>
            <person name="Cochrane G."/>
            <person name="Meng A."/>
            <person name="Brown T."/>
            <person name="Cohen L."/>
        </authorList>
    </citation>
    <scope>NUCLEOTIDE SEQUENCE</scope>
    <source>
        <strain evidence="1">E4-10</strain>
    </source>
</reference>
<name>A0A7S0JUM7_CAFRO</name>
<dbReference type="AlphaFoldDB" id="A0A7S0JUM7"/>
<gene>
    <name evidence="1" type="ORF">CROE0942_LOCUS6363</name>
</gene>
<sequence>MTSSSDLGLDMPTMSIAIPVRNIRAVMDDGANEQLPGTKGTGTSCRSDAVTGGQIATKASATTPKAVIRPLNVGVRARDEAKVKMNSRAATASELYITASTWCTARSIERKATAMASPADELRPRRSSVNRACARTSMFDLDRSHPGIVPLFTIDTATRPYATAITVSTVARVQWQLRGSAQLRRCLLPAEARAGA</sequence>
<protein>
    <submittedName>
        <fullName evidence="1">Uncharacterized protein</fullName>
    </submittedName>
</protein>
<dbReference type="EMBL" id="HBET01009379">
    <property type="protein sequence ID" value="CAD8561986.1"/>
    <property type="molecule type" value="Transcribed_RNA"/>
</dbReference>
<accession>A0A7S0JUM7</accession>
<organism evidence="1">
    <name type="scientific">Cafeteria roenbergensis</name>
    <name type="common">Marine flagellate</name>
    <dbReference type="NCBI Taxonomy" id="33653"/>
    <lineage>
        <taxon>Eukaryota</taxon>
        <taxon>Sar</taxon>
        <taxon>Stramenopiles</taxon>
        <taxon>Bigyra</taxon>
        <taxon>Opalozoa</taxon>
        <taxon>Bicosoecida</taxon>
        <taxon>Cafeteriaceae</taxon>
        <taxon>Cafeteria</taxon>
    </lineage>
</organism>
<evidence type="ECO:0000313" key="1">
    <source>
        <dbReference type="EMBL" id="CAD8561986.1"/>
    </source>
</evidence>
<proteinExistence type="predicted"/>